<sequence length="263" mass="29858">MTDSEKLIKLKELLLSEDRDFAQNILQKLDSLEDTVNTHEKLSEKVNPIIDKKIDTFVDEIPTKLGPVIADALTKSQDKVVEALFPIIGKMIKKYIQQEIKALSDSINSQVQTTFSIKTWQRKVKAIFIGVSEKEIILSEMNQTSVEQIFVIEKGSGLIISSASKQESIDEDMIAGMLTAIKSFVEDAFKKDQQSLELIQYELFEIHIQNFTAYYFAVVISGGFDASFKNKLENKLFDFASQIKTDAIDKEQITIKLTEFINE</sequence>
<gene>
    <name evidence="1" type="ORF">GCM10022388_25140</name>
</gene>
<proteinExistence type="predicted"/>
<organism evidence="1 2">
    <name type="scientific">Flavobacterium chungnamense</name>
    <dbReference type="NCBI Taxonomy" id="706182"/>
    <lineage>
        <taxon>Bacteria</taxon>
        <taxon>Pseudomonadati</taxon>
        <taxon>Bacteroidota</taxon>
        <taxon>Flavobacteriia</taxon>
        <taxon>Flavobacteriales</taxon>
        <taxon>Flavobacteriaceae</taxon>
        <taxon>Flavobacterium</taxon>
    </lineage>
</organism>
<dbReference type="RefSeq" id="WP_345095144.1">
    <property type="nucleotide sequence ID" value="NZ_BAABCS010000021.1"/>
</dbReference>
<keyword evidence="2" id="KW-1185">Reference proteome</keyword>
<dbReference type="Proteomes" id="UP001500426">
    <property type="component" value="Unassembled WGS sequence"/>
</dbReference>
<name>A0ABP7V3R1_9FLAO</name>
<reference evidence="2" key="1">
    <citation type="journal article" date="2019" name="Int. J. Syst. Evol. Microbiol.">
        <title>The Global Catalogue of Microorganisms (GCM) 10K type strain sequencing project: providing services to taxonomists for standard genome sequencing and annotation.</title>
        <authorList>
            <consortium name="The Broad Institute Genomics Platform"/>
            <consortium name="The Broad Institute Genome Sequencing Center for Infectious Disease"/>
            <person name="Wu L."/>
            <person name="Ma J."/>
        </authorList>
    </citation>
    <scope>NUCLEOTIDE SEQUENCE [LARGE SCALE GENOMIC DNA]</scope>
    <source>
        <strain evidence="2">JCM 17068</strain>
    </source>
</reference>
<evidence type="ECO:0000313" key="2">
    <source>
        <dbReference type="Proteomes" id="UP001500426"/>
    </source>
</evidence>
<protein>
    <recommendedName>
        <fullName evidence="3">Cell envelope biogenesis protein OmpA</fullName>
    </recommendedName>
</protein>
<comment type="caution">
    <text evidence="1">The sequence shown here is derived from an EMBL/GenBank/DDBJ whole genome shotgun (WGS) entry which is preliminary data.</text>
</comment>
<evidence type="ECO:0008006" key="3">
    <source>
        <dbReference type="Google" id="ProtNLM"/>
    </source>
</evidence>
<evidence type="ECO:0000313" key="1">
    <source>
        <dbReference type="EMBL" id="GAA4057410.1"/>
    </source>
</evidence>
<accession>A0ABP7V3R1</accession>
<dbReference type="EMBL" id="BAABCS010000021">
    <property type="protein sequence ID" value="GAA4057410.1"/>
    <property type="molecule type" value="Genomic_DNA"/>
</dbReference>